<dbReference type="EMBL" id="LT598477">
    <property type="protein sequence ID" value="SCU96215.1"/>
    <property type="molecule type" value="Genomic_DNA"/>
</dbReference>
<feature type="region of interest" description="Disordered" evidence="1">
    <location>
        <begin position="152"/>
        <end position="197"/>
    </location>
</feature>
<feature type="compositionally biased region" description="Basic and acidic residues" evidence="1">
    <location>
        <begin position="75"/>
        <end position="84"/>
    </location>
</feature>
<sequence>MEPGQLSPQKEQEIALKILERAELAQMTRQLKMGLGKVATPKKSSRVSLDGARVSPLKRARTRENSGSSDLGEVGELRELGERRERKKSPAKRVATPPGSPLRGGREGTELPVPRTPRPRTFGSATSAGATHENHELGADLLMYLATSPYTSSAKPGAGLQGPQTPSAATSNGVGRIPITPSVPHTQLKSQGTAASPHSTFKVPALAVAHHTPLHSASTSQCSDIMDSPHISFYMPSSSPRKRSESTTTTKLGTATAAAASQNLAVPRTPNFNMGDYVHNLFSPSPRVTSGSVRDAKKE</sequence>
<dbReference type="Proteomes" id="UP000191144">
    <property type="component" value="Chromosome F"/>
</dbReference>
<evidence type="ECO:0000256" key="1">
    <source>
        <dbReference type="SAM" id="MobiDB-lite"/>
    </source>
</evidence>
<evidence type="ECO:0000313" key="2">
    <source>
        <dbReference type="EMBL" id="SCU96215.1"/>
    </source>
</evidence>
<dbReference type="AlphaFoldDB" id="A0A1G4JYH4"/>
<protein>
    <submittedName>
        <fullName evidence="2">LAME_0F15368g1_1</fullName>
    </submittedName>
</protein>
<reference evidence="3" key="1">
    <citation type="submission" date="2016-03" db="EMBL/GenBank/DDBJ databases">
        <authorList>
            <person name="Devillers Hugo."/>
        </authorList>
    </citation>
    <scope>NUCLEOTIDE SEQUENCE [LARGE SCALE GENOMIC DNA]</scope>
</reference>
<keyword evidence="3" id="KW-1185">Reference proteome</keyword>
<gene>
    <name evidence="2" type="ORF">LAME_0F15368G</name>
</gene>
<organism evidence="2 3">
    <name type="scientific">Lachancea meyersii CBS 8951</name>
    <dbReference type="NCBI Taxonomy" id="1266667"/>
    <lineage>
        <taxon>Eukaryota</taxon>
        <taxon>Fungi</taxon>
        <taxon>Dikarya</taxon>
        <taxon>Ascomycota</taxon>
        <taxon>Saccharomycotina</taxon>
        <taxon>Saccharomycetes</taxon>
        <taxon>Saccharomycetales</taxon>
        <taxon>Saccharomycetaceae</taxon>
        <taxon>Lachancea</taxon>
    </lineage>
</organism>
<feature type="compositionally biased region" description="Polar residues" evidence="1">
    <location>
        <begin position="183"/>
        <end position="197"/>
    </location>
</feature>
<dbReference type="OrthoDB" id="2163387at2759"/>
<feature type="compositionally biased region" description="Polar residues" evidence="1">
    <location>
        <begin position="162"/>
        <end position="173"/>
    </location>
</feature>
<proteinExistence type="predicted"/>
<evidence type="ECO:0000313" key="3">
    <source>
        <dbReference type="Proteomes" id="UP000191144"/>
    </source>
</evidence>
<name>A0A1G4JYH4_9SACH</name>
<accession>A0A1G4JYH4</accession>
<feature type="region of interest" description="Disordered" evidence="1">
    <location>
        <begin position="33"/>
        <end position="131"/>
    </location>
</feature>